<dbReference type="AlphaFoldDB" id="A0A1W1H8F1"/>
<dbReference type="GO" id="GO:0008168">
    <property type="term" value="F:methyltransferase activity"/>
    <property type="evidence" value="ECO:0007669"/>
    <property type="project" value="UniProtKB-KW"/>
</dbReference>
<accession>A0A1W1H8F1</accession>
<sequence>MKSMNCPLCKHHGKPFCTEKFFICGNCSGIYKNRKNYISTDAEINRYKEHNNNVNDVRYQKFVSPITDYVLKKFTPDKSGLDFGSGTAPVISKVLQDNGYAVNQFDPFFSNKTELLNEKYDYIVSCEVIEHFHNPDAEFELLHKMLNPDGALICMTHLYDKNTDFKNWYYKNDPTHVFIYHRQTIKYIADYYGFRNMKINSRLVVLMS</sequence>
<dbReference type="EMBL" id="FWEV01000055">
    <property type="protein sequence ID" value="SLM28716.1"/>
    <property type="molecule type" value="Genomic_DNA"/>
</dbReference>
<reference evidence="1 2" key="1">
    <citation type="submission" date="2017-03" db="EMBL/GenBank/DDBJ databases">
        <authorList>
            <person name="Afonso C.L."/>
            <person name="Miller P.J."/>
            <person name="Scott M.A."/>
            <person name="Spackman E."/>
            <person name="Goraichik I."/>
            <person name="Dimitrov K.M."/>
            <person name="Suarez D.L."/>
            <person name="Swayne D.E."/>
        </authorList>
    </citation>
    <scope>NUCLEOTIDE SEQUENCE [LARGE SCALE GENOMIC DNA]</scope>
    <source>
        <strain evidence="1">PRJEB14757</strain>
    </source>
</reference>
<name>A0A1W1H8F1_9BACT</name>
<evidence type="ECO:0000313" key="1">
    <source>
        <dbReference type="EMBL" id="SLM28716.1"/>
    </source>
</evidence>
<keyword evidence="2" id="KW-1185">Reference proteome</keyword>
<dbReference type="Gene3D" id="3.40.50.150">
    <property type="entry name" value="Vaccinia Virus protein VP39"/>
    <property type="match status" value="1"/>
</dbReference>
<evidence type="ECO:0000313" key="2">
    <source>
        <dbReference type="Proteomes" id="UP000191931"/>
    </source>
</evidence>
<organism evidence="1 2">
    <name type="scientific">Desulfamplus magnetovallimortis</name>
    <dbReference type="NCBI Taxonomy" id="1246637"/>
    <lineage>
        <taxon>Bacteria</taxon>
        <taxon>Pseudomonadati</taxon>
        <taxon>Thermodesulfobacteriota</taxon>
        <taxon>Desulfobacteria</taxon>
        <taxon>Desulfobacterales</taxon>
        <taxon>Desulfobacteraceae</taxon>
        <taxon>Desulfamplus</taxon>
    </lineage>
</organism>
<dbReference type="SUPFAM" id="SSF53335">
    <property type="entry name" value="S-adenosyl-L-methionine-dependent methyltransferases"/>
    <property type="match status" value="1"/>
</dbReference>
<dbReference type="STRING" id="1246637.MTBBW1_1480005"/>
<protein>
    <submittedName>
        <fullName evidence="1">2-polyprenyl-3-methyl-5-hydroxy-6-metoxy-1, 4-benzoquinolmethylase</fullName>
    </submittedName>
</protein>
<keyword evidence="1" id="KW-0489">Methyltransferase</keyword>
<gene>
    <name evidence="1" type="ORF">MTBBW1_1480005</name>
</gene>
<dbReference type="InterPro" id="IPR029063">
    <property type="entry name" value="SAM-dependent_MTases_sf"/>
</dbReference>
<keyword evidence="1" id="KW-0808">Transferase</keyword>
<proteinExistence type="predicted"/>
<dbReference type="GO" id="GO:0032259">
    <property type="term" value="P:methylation"/>
    <property type="evidence" value="ECO:0007669"/>
    <property type="project" value="UniProtKB-KW"/>
</dbReference>
<dbReference type="Pfam" id="PF13489">
    <property type="entry name" value="Methyltransf_23"/>
    <property type="match status" value="1"/>
</dbReference>
<dbReference type="Proteomes" id="UP000191931">
    <property type="component" value="Unassembled WGS sequence"/>
</dbReference>